<comment type="caution">
    <text evidence="2">The sequence shown here is derived from an EMBL/GenBank/DDBJ whole genome shotgun (WGS) entry which is preliminary data.</text>
</comment>
<name>A0ABN3W9B9_STRTU</name>
<organism evidence="2 3">
    <name type="scientific">Streptomyces thioluteus</name>
    <dbReference type="NCBI Taxonomy" id="66431"/>
    <lineage>
        <taxon>Bacteria</taxon>
        <taxon>Bacillati</taxon>
        <taxon>Actinomycetota</taxon>
        <taxon>Actinomycetes</taxon>
        <taxon>Kitasatosporales</taxon>
        <taxon>Streptomycetaceae</taxon>
        <taxon>Streptomyces</taxon>
    </lineage>
</organism>
<evidence type="ECO:0000256" key="1">
    <source>
        <dbReference type="SAM" id="MobiDB-lite"/>
    </source>
</evidence>
<protein>
    <submittedName>
        <fullName evidence="2">Uncharacterized protein</fullName>
    </submittedName>
</protein>
<evidence type="ECO:0000313" key="2">
    <source>
        <dbReference type="EMBL" id="GAA2907928.1"/>
    </source>
</evidence>
<keyword evidence="3" id="KW-1185">Reference proteome</keyword>
<reference evidence="2 3" key="1">
    <citation type="journal article" date="2019" name="Int. J. Syst. Evol. Microbiol.">
        <title>The Global Catalogue of Microorganisms (GCM) 10K type strain sequencing project: providing services to taxonomists for standard genome sequencing and annotation.</title>
        <authorList>
            <consortium name="The Broad Institute Genomics Platform"/>
            <consortium name="The Broad Institute Genome Sequencing Center for Infectious Disease"/>
            <person name="Wu L."/>
            <person name="Ma J."/>
        </authorList>
    </citation>
    <scope>NUCLEOTIDE SEQUENCE [LARGE SCALE GENOMIC DNA]</scope>
    <source>
        <strain evidence="2 3">JCM 4087</strain>
    </source>
</reference>
<feature type="region of interest" description="Disordered" evidence="1">
    <location>
        <begin position="55"/>
        <end position="81"/>
    </location>
</feature>
<feature type="region of interest" description="Disordered" evidence="1">
    <location>
        <begin position="1"/>
        <end position="23"/>
    </location>
</feature>
<proteinExistence type="predicted"/>
<feature type="compositionally biased region" description="Polar residues" evidence="1">
    <location>
        <begin position="1"/>
        <end position="14"/>
    </location>
</feature>
<feature type="compositionally biased region" description="Polar residues" evidence="1">
    <location>
        <begin position="70"/>
        <end position="81"/>
    </location>
</feature>
<dbReference type="Proteomes" id="UP001501102">
    <property type="component" value="Unassembled WGS sequence"/>
</dbReference>
<evidence type="ECO:0000313" key="3">
    <source>
        <dbReference type="Proteomes" id="UP001501102"/>
    </source>
</evidence>
<accession>A0ABN3W9B9</accession>
<sequence length="81" mass="8380">MASATVDISRNQPSASPPTAPTLVAFRTEPMPSTIVQKMTGEIIILIRFTKPVPSGLSSTATPGARNPTAMPTSTAAITAR</sequence>
<dbReference type="EMBL" id="BAAAXZ010000001">
    <property type="protein sequence ID" value="GAA2907928.1"/>
    <property type="molecule type" value="Genomic_DNA"/>
</dbReference>
<gene>
    <name evidence="2" type="ORF">GCM10020221_00050</name>
</gene>